<name>A0AAJ5YTZ2_9BASI</name>
<gene>
    <name evidence="2" type="ORF">MYAM1_003088</name>
</gene>
<feature type="domain" description="PRELI/MSF1" evidence="1">
    <location>
        <begin position="2"/>
        <end position="196"/>
    </location>
</feature>
<keyword evidence="2" id="KW-0456">Lyase</keyword>
<dbReference type="EC" id="4.1.3.38" evidence="2"/>
<dbReference type="Proteomes" id="UP001219567">
    <property type="component" value="Chromosome 4"/>
</dbReference>
<dbReference type="GO" id="GO:0005758">
    <property type="term" value="C:mitochondrial intermembrane space"/>
    <property type="evidence" value="ECO:0007669"/>
    <property type="project" value="InterPro"/>
</dbReference>
<protein>
    <submittedName>
        <fullName evidence="2">Aminodeoxychorismate lyase</fullName>
        <ecNumber evidence="2">4.1.3.38</ecNumber>
    </submittedName>
</protein>
<dbReference type="PROSITE" id="PS50904">
    <property type="entry name" value="PRELI_MSF1"/>
    <property type="match status" value="1"/>
</dbReference>
<dbReference type="Pfam" id="PF04707">
    <property type="entry name" value="PRELI"/>
    <property type="match status" value="1"/>
</dbReference>
<dbReference type="EMBL" id="CP119946">
    <property type="protein sequence ID" value="WFD00340.1"/>
    <property type="molecule type" value="Genomic_DNA"/>
</dbReference>
<evidence type="ECO:0000313" key="2">
    <source>
        <dbReference type="EMBL" id="WFD00340.1"/>
    </source>
</evidence>
<dbReference type="AlphaFoldDB" id="A0AAJ5YTZ2"/>
<accession>A0AAJ5YTZ2</accession>
<reference evidence="2 3" key="1">
    <citation type="submission" date="2023-03" db="EMBL/GenBank/DDBJ databases">
        <title>Mating type loci evolution in Malassezia.</title>
        <authorList>
            <person name="Coelho M.A."/>
        </authorList>
    </citation>
    <scope>NUCLEOTIDE SEQUENCE [LARGE SCALE GENOMIC DNA]</scope>
    <source>
        <strain evidence="2 3">CBS 9725</strain>
    </source>
</reference>
<evidence type="ECO:0000313" key="3">
    <source>
        <dbReference type="Proteomes" id="UP001219567"/>
    </source>
</evidence>
<dbReference type="InterPro" id="IPR037365">
    <property type="entry name" value="Slowmo/Ups"/>
</dbReference>
<sequence>MVQSFEESVPFPYPWTACIQAFFLRYPNPQASHVLTVDVLDRRIEPRDSPTANGELNFVLCTTRLLLKRGSLPKWAPKNIIKNSESWVLEESEVDLTTPSHDNQMPRTMSIWTRNLDHTTVLAVTEGIKFFENASSPSSQTQSSDCLMAADISSQISFRLLRNRIEKFGLKSYLSHKETSREGLFWSIKNLAYLREPSGTMAITEAIPGRSRTRRLLHALRPPFLDGYPLGPIQWVKNRWRRWREKYIAT</sequence>
<keyword evidence="3" id="KW-1185">Reference proteome</keyword>
<dbReference type="GO" id="GO:0008696">
    <property type="term" value="F:4-amino-4-deoxychorismate lyase activity"/>
    <property type="evidence" value="ECO:0007669"/>
    <property type="project" value="UniProtKB-EC"/>
</dbReference>
<organism evidence="2 3">
    <name type="scientific">Malassezia yamatoensis</name>
    <dbReference type="NCBI Taxonomy" id="253288"/>
    <lineage>
        <taxon>Eukaryota</taxon>
        <taxon>Fungi</taxon>
        <taxon>Dikarya</taxon>
        <taxon>Basidiomycota</taxon>
        <taxon>Ustilaginomycotina</taxon>
        <taxon>Malasseziomycetes</taxon>
        <taxon>Malasseziales</taxon>
        <taxon>Malasseziaceae</taxon>
        <taxon>Malassezia</taxon>
    </lineage>
</organism>
<dbReference type="InterPro" id="IPR006797">
    <property type="entry name" value="PRELI/MSF1_dom"/>
</dbReference>
<evidence type="ECO:0000259" key="1">
    <source>
        <dbReference type="PROSITE" id="PS50904"/>
    </source>
</evidence>
<dbReference type="PANTHER" id="PTHR11158">
    <property type="entry name" value="MSF1/PX19 RELATED"/>
    <property type="match status" value="1"/>
</dbReference>
<proteinExistence type="predicted"/>